<keyword evidence="2" id="KW-0808">Transferase</keyword>
<reference evidence="2 3" key="1">
    <citation type="submission" date="2014-11" db="EMBL/GenBank/DDBJ databases">
        <title>Draft Genome Sequences of Paenibacillus polymyxa NRRL B-30509 and Paenibacillus terrae NRRL B-30644, Strains from a Poultry Environment that Produce Tridecaptin A and Paenicidins.</title>
        <authorList>
            <person name="van Belkum M.J."/>
            <person name="Lohans C.T."/>
            <person name="Vederas J.C."/>
        </authorList>
    </citation>
    <scope>NUCLEOTIDE SEQUENCE [LARGE SCALE GENOMIC DNA]</scope>
    <source>
        <strain evidence="2 3">NRRL B-30644</strain>
    </source>
</reference>
<dbReference type="Gene3D" id="3.40.630.30">
    <property type="match status" value="1"/>
</dbReference>
<evidence type="ECO:0000259" key="1">
    <source>
        <dbReference type="PROSITE" id="PS51186"/>
    </source>
</evidence>
<dbReference type="Proteomes" id="UP000032534">
    <property type="component" value="Unassembled WGS sequence"/>
</dbReference>
<keyword evidence="3" id="KW-1185">Reference proteome</keyword>
<dbReference type="EMBL" id="JTHP01000052">
    <property type="protein sequence ID" value="KJD43650.1"/>
    <property type="molecule type" value="Genomic_DNA"/>
</dbReference>
<accession>A0A0D7WWV1</accession>
<dbReference type="SUPFAM" id="SSF55729">
    <property type="entry name" value="Acyl-CoA N-acyltransferases (Nat)"/>
    <property type="match status" value="1"/>
</dbReference>
<protein>
    <submittedName>
        <fullName evidence="2">Acetyltransferase</fullName>
    </submittedName>
</protein>
<name>A0A0D7WWV1_9BACL</name>
<dbReference type="GO" id="GO:0016747">
    <property type="term" value="F:acyltransferase activity, transferring groups other than amino-acyl groups"/>
    <property type="evidence" value="ECO:0007669"/>
    <property type="project" value="InterPro"/>
</dbReference>
<sequence>MYRKEWFVFDGDRPLRAVIRNYSIADYEGLLRIQQESFPPPYPQELLWSREQITSQVEHFADGALCVEIEGELAGSVTSLLMHYDPEHPQHTWEEVADDGYIRTHREDGNALYVIDLAVRPAYRRLGLGKWLIFSLYHLVIELKLDRLLGAGRMPGYQHHADQLSAEAYVDAVVSGELKDPVLTFLLRCGRVPVCTMPDYLDDEQSRNYAALMEWRNPFHTDH</sequence>
<dbReference type="PATRIC" id="fig|159743.3.peg.4775"/>
<feature type="domain" description="N-acetyltransferase" evidence="1">
    <location>
        <begin position="17"/>
        <end position="218"/>
    </location>
</feature>
<evidence type="ECO:0000313" key="2">
    <source>
        <dbReference type="EMBL" id="KJD43650.1"/>
    </source>
</evidence>
<dbReference type="RefSeq" id="WP_044648049.1">
    <property type="nucleotide sequence ID" value="NZ_JTHP01000052.1"/>
</dbReference>
<dbReference type="OrthoDB" id="9811121at2"/>
<proteinExistence type="predicted"/>
<dbReference type="Pfam" id="PF00583">
    <property type="entry name" value="Acetyltransf_1"/>
    <property type="match status" value="1"/>
</dbReference>
<gene>
    <name evidence="2" type="ORF">QD47_21490</name>
</gene>
<dbReference type="CDD" id="cd04301">
    <property type="entry name" value="NAT_SF"/>
    <property type="match status" value="1"/>
</dbReference>
<dbReference type="InterPro" id="IPR016181">
    <property type="entry name" value="Acyl_CoA_acyltransferase"/>
</dbReference>
<comment type="caution">
    <text evidence="2">The sequence shown here is derived from an EMBL/GenBank/DDBJ whole genome shotgun (WGS) entry which is preliminary data.</text>
</comment>
<dbReference type="AlphaFoldDB" id="A0A0D7WWV1"/>
<dbReference type="PROSITE" id="PS51186">
    <property type="entry name" value="GNAT"/>
    <property type="match status" value="1"/>
</dbReference>
<evidence type="ECO:0000313" key="3">
    <source>
        <dbReference type="Proteomes" id="UP000032534"/>
    </source>
</evidence>
<dbReference type="InterPro" id="IPR000182">
    <property type="entry name" value="GNAT_dom"/>
</dbReference>
<organism evidence="2 3">
    <name type="scientific">Paenibacillus terrae</name>
    <dbReference type="NCBI Taxonomy" id="159743"/>
    <lineage>
        <taxon>Bacteria</taxon>
        <taxon>Bacillati</taxon>
        <taxon>Bacillota</taxon>
        <taxon>Bacilli</taxon>
        <taxon>Bacillales</taxon>
        <taxon>Paenibacillaceae</taxon>
        <taxon>Paenibacillus</taxon>
    </lineage>
</organism>